<dbReference type="EMBL" id="BLJP01000005">
    <property type="protein sequence ID" value="GFE93516.1"/>
    <property type="molecule type" value="Genomic_DNA"/>
</dbReference>
<sequence>MDIKTILPSVFAIAGNLLSVGAGSKLAAYSSAAQTAVKAAVTKVDTGVDDLQTAFGKFEASNPVVQEAFDGTVTLLRGLGVAVPKEDVVMTHVKAAIADLAGIFVPASASADATSSSTTTVAS</sequence>
<dbReference type="RefSeq" id="WP_086656626.1">
    <property type="nucleotide sequence ID" value="NZ_BLJP01000005.1"/>
</dbReference>
<dbReference type="AlphaFoldDB" id="A0A6V8IAB8"/>
<keyword evidence="2" id="KW-1185">Reference proteome</keyword>
<reference evidence="1 2" key="1">
    <citation type="journal article" date="2020" name="Cell Rep.">
        <title>Local necrotic cells trigger systemic immune activation via gut microbiome dysbiosis in Drosophila.</title>
        <authorList>
            <person name="Kosakamoto H."/>
            <person name="Yamauchi T."/>
            <person name="Akuzawa-Tokita Y."/>
            <person name="Nishimura K."/>
            <person name="Soga T."/>
            <person name="Murakami T."/>
            <person name="Mori H."/>
            <person name="Yamamoto K."/>
            <person name="Miyazaki R."/>
            <person name="Koto A."/>
            <person name="Miura M."/>
            <person name="Obata F."/>
        </authorList>
    </citation>
    <scope>NUCLEOTIDE SEQUENCE [LARGE SCALE GENOMIC DNA]</scope>
    <source>
        <strain evidence="1 2">Ai</strain>
    </source>
</reference>
<name>A0A6V8IAB8_9PROT</name>
<dbReference type="Proteomes" id="UP000548726">
    <property type="component" value="Unassembled WGS sequence"/>
</dbReference>
<proteinExistence type="predicted"/>
<comment type="caution">
    <text evidence="1">The sequence shown here is derived from an EMBL/GenBank/DDBJ whole genome shotgun (WGS) entry which is preliminary data.</text>
</comment>
<organism evidence="1 2">
    <name type="scientific">Acetobacter persici</name>
    <dbReference type="NCBI Taxonomy" id="1076596"/>
    <lineage>
        <taxon>Bacteria</taxon>
        <taxon>Pseudomonadati</taxon>
        <taxon>Pseudomonadota</taxon>
        <taxon>Alphaproteobacteria</taxon>
        <taxon>Acetobacterales</taxon>
        <taxon>Acetobacteraceae</taxon>
        <taxon>Acetobacter</taxon>
    </lineage>
</organism>
<protein>
    <submittedName>
        <fullName evidence="1">Uncharacterized protein</fullName>
    </submittedName>
</protein>
<gene>
    <name evidence="1" type="ORF">DmAi_15750</name>
</gene>
<evidence type="ECO:0000313" key="2">
    <source>
        <dbReference type="Proteomes" id="UP000548726"/>
    </source>
</evidence>
<accession>A0A6V8IAB8</accession>
<dbReference type="OrthoDB" id="7227543at2"/>
<evidence type="ECO:0000313" key="1">
    <source>
        <dbReference type="EMBL" id="GFE93516.1"/>
    </source>
</evidence>